<dbReference type="InterPro" id="IPR036291">
    <property type="entry name" value="NAD(P)-bd_dom_sf"/>
</dbReference>
<dbReference type="SUPFAM" id="SSF51735">
    <property type="entry name" value="NAD(P)-binding Rossmann-fold domains"/>
    <property type="match status" value="1"/>
</dbReference>
<dbReference type="AlphaFoldDB" id="A0A2V2MWR7"/>
<dbReference type="Gene3D" id="3.40.50.720">
    <property type="entry name" value="NAD(P)-binding Rossmann-like Domain"/>
    <property type="match status" value="1"/>
</dbReference>
<keyword evidence="3" id="KW-1185">Reference proteome</keyword>
<dbReference type="InterPro" id="IPR016040">
    <property type="entry name" value="NAD(P)-bd_dom"/>
</dbReference>
<dbReference type="NCBIfam" id="TIGR02622">
    <property type="entry name" value="CDP_4_6_dhtase"/>
    <property type="match status" value="1"/>
</dbReference>
<gene>
    <name evidence="2" type="primary">rfbG</name>
    <name evidence="2" type="ORF">DK846_13930</name>
</gene>
<evidence type="ECO:0000259" key="1">
    <source>
        <dbReference type="Pfam" id="PF16363"/>
    </source>
</evidence>
<name>A0A2V2MWR7_9EURY</name>
<dbReference type="EMBL" id="QGMY01000010">
    <property type="protein sequence ID" value="PWR70705.1"/>
    <property type="molecule type" value="Genomic_DNA"/>
</dbReference>
<protein>
    <submittedName>
        <fullName evidence="2">CDP-glucose 4,6-dehydratase</fullName>
    </submittedName>
</protein>
<dbReference type="PANTHER" id="PTHR43000">
    <property type="entry name" value="DTDP-D-GLUCOSE 4,6-DEHYDRATASE-RELATED"/>
    <property type="match status" value="1"/>
</dbReference>
<organism evidence="2 3">
    <name type="scientific">Methanospirillum lacunae</name>
    <dbReference type="NCBI Taxonomy" id="668570"/>
    <lineage>
        <taxon>Archaea</taxon>
        <taxon>Methanobacteriati</taxon>
        <taxon>Methanobacteriota</taxon>
        <taxon>Stenosarchaea group</taxon>
        <taxon>Methanomicrobia</taxon>
        <taxon>Methanomicrobiales</taxon>
        <taxon>Methanospirillaceae</taxon>
        <taxon>Methanospirillum</taxon>
    </lineage>
</organism>
<dbReference type="Proteomes" id="UP000245657">
    <property type="component" value="Unassembled WGS sequence"/>
</dbReference>
<dbReference type="Gene3D" id="3.90.25.10">
    <property type="entry name" value="UDP-galactose 4-epimerase, domain 1"/>
    <property type="match status" value="1"/>
</dbReference>
<dbReference type="Pfam" id="PF16363">
    <property type="entry name" value="GDP_Man_Dehyd"/>
    <property type="match status" value="1"/>
</dbReference>
<accession>A0A2V2MWR7</accession>
<feature type="domain" description="NAD(P)-binding" evidence="1">
    <location>
        <begin position="21"/>
        <end position="252"/>
    </location>
</feature>
<reference evidence="2 3" key="1">
    <citation type="submission" date="2018-05" db="EMBL/GenBank/DDBJ databases">
        <title>Draft genome of Methanospirillum lacunae Ki8-1.</title>
        <authorList>
            <person name="Dueholm M.S."/>
            <person name="Nielsen P.H."/>
            <person name="Bakmann L.F."/>
            <person name="Otzen D.E."/>
        </authorList>
    </citation>
    <scope>NUCLEOTIDE SEQUENCE [LARGE SCALE GENOMIC DNA]</scope>
    <source>
        <strain evidence="2 3">Ki8-1</strain>
    </source>
</reference>
<proteinExistence type="predicted"/>
<sequence length="368" mass="41410">MLEGAPPVTSPIDIFTGKKTFITGHTGFKGSWLTLWLSLIGSHVYGYSLPAAAESHYNIVGIKEYLHDELLADIRDRDILKKVLMEFRPDVIFHFAAQPLVTYGYLNPRETHDVNIMGTIALLEAIRENGQPVIVIIVTSDKCYAVEGRTSCFQESDRLGGSDPYSASKAAVEIICESYRCSYFTPEKLNEHQIALATVRAGNVIGGGDFASDRIIPDMFRSIVAKEPIILRNPQAIRPWQHVLEPLYGYLLLASTLLTTREETFCSAFNFGPDSNDCLTVQELIDRFIGAWPEKCAKPVVKSSDFHETPVLNLSVEKSRDILGWSPLWKNQQAIEKTANWYYDYLYNGNLVSSRSIQDIIEYMDLVK</sequence>
<evidence type="ECO:0000313" key="3">
    <source>
        <dbReference type="Proteomes" id="UP000245657"/>
    </source>
</evidence>
<evidence type="ECO:0000313" key="2">
    <source>
        <dbReference type="EMBL" id="PWR70705.1"/>
    </source>
</evidence>
<dbReference type="InterPro" id="IPR013445">
    <property type="entry name" value="CDP_4_6_deHydtase"/>
</dbReference>
<comment type="caution">
    <text evidence="2">The sequence shown here is derived from an EMBL/GenBank/DDBJ whole genome shotgun (WGS) entry which is preliminary data.</text>
</comment>